<name>A0A066RUI0_9GAMM</name>
<evidence type="ECO:0000313" key="1">
    <source>
        <dbReference type="EMBL" id="KDM91043.1"/>
    </source>
</evidence>
<dbReference type="Gene3D" id="4.10.1070.10">
    <property type="entry name" value="receptor-binding domain of the bacteriophage t4 short tail fibre, domain 2"/>
    <property type="match status" value="1"/>
</dbReference>
<reference evidence="1 2" key="1">
    <citation type="submission" date="2014-04" db="EMBL/GenBank/DDBJ databases">
        <title>Draft genome sequence of Photobacterium halotolerans S2753: a solonamide, ngercheumicin and holomycin producer.</title>
        <authorList>
            <person name="Machado H.R."/>
            <person name="Gram L."/>
        </authorList>
    </citation>
    <scope>NUCLEOTIDE SEQUENCE [LARGE SCALE GENOMIC DNA]</scope>
    <source>
        <strain evidence="1 2">S2753</strain>
    </source>
</reference>
<evidence type="ECO:0000313" key="2">
    <source>
        <dbReference type="Proteomes" id="UP000027192"/>
    </source>
</evidence>
<protein>
    <recommendedName>
        <fullName evidence="3">Phage tail collar domain-containing protein</fullName>
    </recommendedName>
</protein>
<sequence length="189" mass="21157">MNKNILYTLIALLSFSAHSFKFDKKYTMRQPDALSDGTHKVAKGAQVIEETTSNEMKLAVLPKGAIFLFMGTCPQGSSAVREMAGRTAVGAGPLNDGTLSHHYRINEQGGSQRHKLTKSEMPRHQHIMAWGETYRDKDWSPYGVAGGRGYIGSGDSDRDNYRYLNSPEGGSQFHENRMPYRVMNYCMVK</sequence>
<dbReference type="InterPro" id="IPR044916">
    <property type="entry name" value="Short_tail_fibre_C_sf"/>
</dbReference>
<dbReference type="RefSeq" id="WP_036754104.1">
    <property type="nucleotide sequence ID" value="NZ_JAGSGC010000004.1"/>
</dbReference>
<keyword evidence="2" id="KW-1185">Reference proteome</keyword>
<dbReference type="OrthoDB" id="9810174at2"/>
<comment type="caution">
    <text evidence="1">The sequence shown here is derived from an EMBL/GenBank/DDBJ whole genome shotgun (WGS) entry which is preliminary data.</text>
</comment>
<accession>A0A066RUI0</accession>
<gene>
    <name evidence="1" type="ORF">EA58_14950</name>
</gene>
<dbReference type="STRING" id="1654360.EA58_14950"/>
<dbReference type="SUPFAM" id="SSF88874">
    <property type="entry name" value="Receptor-binding domain of short tail fibre protein gp12"/>
    <property type="match status" value="1"/>
</dbReference>
<evidence type="ECO:0008006" key="3">
    <source>
        <dbReference type="Google" id="ProtNLM"/>
    </source>
</evidence>
<dbReference type="Proteomes" id="UP000027192">
    <property type="component" value="Unassembled WGS sequence"/>
</dbReference>
<organism evidence="1 2">
    <name type="scientific">Photobacterium galatheae</name>
    <dbReference type="NCBI Taxonomy" id="1654360"/>
    <lineage>
        <taxon>Bacteria</taxon>
        <taxon>Pseudomonadati</taxon>
        <taxon>Pseudomonadota</taxon>
        <taxon>Gammaproteobacteria</taxon>
        <taxon>Vibrionales</taxon>
        <taxon>Vibrionaceae</taxon>
        <taxon>Photobacterium</taxon>
    </lineage>
</organism>
<proteinExistence type="predicted"/>
<dbReference type="AlphaFoldDB" id="A0A066RUI0"/>
<dbReference type="EMBL" id="JMIB01000027">
    <property type="protein sequence ID" value="KDM91043.1"/>
    <property type="molecule type" value="Genomic_DNA"/>
</dbReference>